<dbReference type="OMA" id="TEYSCTA"/>
<proteinExistence type="predicted"/>
<gene>
    <name evidence="2" type="ORF">DACRYDRAFT_118152</name>
</gene>
<feature type="compositionally biased region" description="Basic residues" evidence="1">
    <location>
        <begin position="60"/>
        <end position="76"/>
    </location>
</feature>
<feature type="compositionally biased region" description="Polar residues" evidence="1">
    <location>
        <begin position="283"/>
        <end position="297"/>
    </location>
</feature>
<dbReference type="AlphaFoldDB" id="M5FV30"/>
<keyword evidence="3" id="KW-1185">Reference proteome</keyword>
<dbReference type="RefSeq" id="XP_040626337.1">
    <property type="nucleotide sequence ID" value="XM_040770534.1"/>
</dbReference>
<feature type="compositionally biased region" description="Low complexity" evidence="1">
    <location>
        <begin position="173"/>
        <end position="204"/>
    </location>
</feature>
<evidence type="ECO:0000313" key="2">
    <source>
        <dbReference type="EMBL" id="EJT99439.1"/>
    </source>
</evidence>
<evidence type="ECO:0000313" key="3">
    <source>
        <dbReference type="Proteomes" id="UP000030653"/>
    </source>
</evidence>
<accession>M5FV30</accession>
<reference evidence="2 3" key="1">
    <citation type="journal article" date="2012" name="Science">
        <title>The Paleozoic origin of enzymatic lignin decomposition reconstructed from 31 fungal genomes.</title>
        <authorList>
            <person name="Floudas D."/>
            <person name="Binder M."/>
            <person name="Riley R."/>
            <person name="Barry K."/>
            <person name="Blanchette R.A."/>
            <person name="Henrissat B."/>
            <person name="Martinez A.T."/>
            <person name="Otillar R."/>
            <person name="Spatafora J.W."/>
            <person name="Yadav J.S."/>
            <person name="Aerts A."/>
            <person name="Benoit I."/>
            <person name="Boyd A."/>
            <person name="Carlson A."/>
            <person name="Copeland A."/>
            <person name="Coutinho P.M."/>
            <person name="de Vries R.P."/>
            <person name="Ferreira P."/>
            <person name="Findley K."/>
            <person name="Foster B."/>
            <person name="Gaskell J."/>
            <person name="Glotzer D."/>
            <person name="Gorecki P."/>
            <person name="Heitman J."/>
            <person name="Hesse C."/>
            <person name="Hori C."/>
            <person name="Igarashi K."/>
            <person name="Jurgens J.A."/>
            <person name="Kallen N."/>
            <person name="Kersten P."/>
            <person name="Kohler A."/>
            <person name="Kuees U."/>
            <person name="Kumar T.K.A."/>
            <person name="Kuo A."/>
            <person name="LaButti K."/>
            <person name="Larrondo L.F."/>
            <person name="Lindquist E."/>
            <person name="Ling A."/>
            <person name="Lombard V."/>
            <person name="Lucas S."/>
            <person name="Lundell T."/>
            <person name="Martin R."/>
            <person name="McLaughlin D.J."/>
            <person name="Morgenstern I."/>
            <person name="Morin E."/>
            <person name="Murat C."/>
            <person name="Nagy L.G."/>
            <person name="Nolan M."/>
            <person name="Ohm R.A."/>
            <person name="Patyshakuliyeva A."/>
            <person name="Rokas A."/>
            <person name="Ruiz-Duenas F.J."/>
            <person name="Sabat G."/>
            <person name="Salamov A."/>
            <person name="Samejima M."/>
            <person name="Schmutz J."/>
            <person name="Slot J.C."/>
            <person name="St John F."/>
            <person name="Stenlid J."/>
            <person name="Sun H."/>
            <person name="Sun S."/>
            <person name="Syed K."/>
            <person name="Tsang A."/>
            <person name="Wiebenga A."/>
            <person name="Young D."/>
            <person name="Pisabarro A."/>
            <person name="Eastwood D.C."/>
            <person name="Martin F."/>
            <person name="Cullen D."/>
            <person name="Grigoriev I.V."/>
            <person name="Hibbett D.S."/>
        </authorList>
    </citation>
    <scope>NUCLEOTIDE SEQUENCE [LARGE SCALE GENOMIC DNA]</scope>
    <source>
        <strain evidence="2 3">DJM-731 SS1</strain>
    </source>
</reference>
<protein>
    <submittedName>
        <fullName evidence="2">Uncharacterized protein</fullName>
    </submittedName>
</protein>
<feature type="region of interest" description="Disordered" evidence="1">
    <location>
        <begin position="429"/>
        <end position="474"/>
    </location>
</feature>
<feature type="compositionally biased region" description="Low complexity" evidence="1">
    <location>
        <begin position="86"/>
        <end position="100"/>
    </location>
</feature>
<feature type="compositionally biased region" description="Polar residues" evidence="1">
    <location>
        <begin position="225"/>
        <end position="254"/>
    </location>
</feature>
<name>M5FV30_DACPD</name>
<sequence>MPSISSLFKSIIKRSPASPPPATPSAPSTPATPSTSSTTTKPPTKPSHKSSPSLPPTQSHPRRLRSLKRAASQRHLRPQEGGKESLALPADALATLPRRPTTADAKGLGRSVTASAAPVTSVKDEPNAGASVGRRGSIKRWGTVSLKPVAPSHSRRGKSDDFLNSLGTGTRTLKLSPSPAPSPSASAVATPLSLFPGSSGFPSPVAAPSPSLAPSPVPPSPLIVAQSSPTAPSFSTALTSPDDVVSSSNTNGNIFTLPPAGSTLLAPPSPGFPFGFSTEPSSAGTESTFPLSASSEGTEAPSTRSPTPTPSVPPELSLPLLMAANSATTTTTPTSAIPSLIFTPTSSVSTSSTLNTPPTRSQSYKPRPSYKEEIPTFAGLSPGNTFPGLHASGLPGPYLSTPSQGRGSSDAYSGYAGLSPSLYAQAHGHPHPHFYSSGRLSPSSNSSHSRLSPTDPPTPATSFPDLPPRPENRNSKLSVLSWAGKIEVYVPVARDGEGLAV</sequence>
<feature type="compositionally biased region" description="Pro residues" evidence="1">
    <location>
        <begin position="454"/>
        <end position="467"/>
    </location>
</feature>
<feature type="compositionally biased region" description="Low complexity" evidence="1">
    <location>
        <begin position="25"/>
        <end position="42"/>
    </location>
</feature>
<dbReference type="EMBL" id="JH795870">
    <property type="protein sequence ID" value="EJT99439.1"/>
    <property type="molecule type" value="Genomic_DNA"/>
</dbReference>
<dbReference type="HOGENOM" id="CLU_544031_0_0_1"/>
<feature type="compositionally biased region" description="Low complexity" evidence="1">
    <location>
        <begin position="272"/>
        <end position="282"/>
    </location>
</feature>
<feature type="compositionally biased region" description="Low complexity" evidence="1">
    <location>
        <begin position="343"/>
        <end position="361"/>
    </location>
</feature>
<dbReference type="GeneID" id="63685596"/>
<organism evidence="2 3">
    <name type="scientific">Dacryopinax primogenitus (strain DJM 731)</name>
    <name type="common">Brown rot fungus</name>
    <dbReference type="NCBI Taxonomy" id="1858805"/>
    <lineage>
        <taxon>Eukaryota</taxon>
        <taxon>Fungi</taxon>
        <taxon>Dikarya</taxon>
        <taxon>Basidiomycota</taxon>
        <taxon>Agaricomycotina</taxon>
        <taxon>Dacrymycetes</taxon>
        <taxon>Dacrymycetales</taxon>
        <taxon>Dacrymycetaceae</taxon>
        <taxon>Dacryopinax</taxon>
    </lineage>
</organism>
<feature type="region of interest" description="Disordered" evidence="1">
    <location>
        <begin position="1"/>
        <end position="383"/>
    </location>
</feature>
<feature type="compositionally biased region" description="Low complexity" evidence="1">
    <location>
        <begin position="436"/>
        <end position="453"/>
    </location>
</feature>
<dbReference type="Proteomes" id="UP000030653">
    <property type="component" value="Unassembled WGS sequence"/>
</dbReference>
<dbReference type="STRING" id="1858805.M5FV30"/>
<evidence type="ECO:0000256" key="1">
    <source>
        <dbReference type="SAM" id="MobiDB-lite"/>
    </source>
</evidence>
<feature type="compositionally biased region" description="Pro residues" evidence="1">
    <location>
        <begin position="205"/>
        <end position="221"/>
    </location>
</feature>
<feature type="compositionally biased region" description="Low complexity" evidence="1">
    <location>
        <begin position="314"/>
        <end position="336"/>
    </location>
</feature>